<keyword evidence="1" id="KW-0732">Signal</keyword>
<dbReference type="AlphaFoldDB" id="A0A2M3ZTT0"/>
<proteinExistence type="predicted"/>
<protein>
    <submittedName>
        <fullName evidence="2">Putative secreted peptide</fullName>
    </submittedName>
</protein>
<dbReference type="EMBL" id="GGFM01011223">
    <property type="protein sequence ID" value="MBW31974.1"/>
    <property type="molecule type" value="Transcribed_RNA"/>
</dbReference>
<organism evidence="2">
    <name type="scientific">Anopheles braziliensis</name>
    <dbReference type="NCBI Taxonomy" id="58242"/>
    <lineage>
        <taxon>Eukaryota</taxon>
        <taxon>Metazoa</taxon>
        <taxon>Ecdysozoa</taxon>
        <taxon>Arthropoda</taxon>
        <taxon>Hexapoda</taxon>
        <taxon>Insecta</taxon>
        <taxon>Pterygota</taxon>
        <taxon>Neoptera</taxon>
        <taxon>Endopterygota</taxon>
        <taxon>Diptera</taxon>
        <taxon>Nematocera</taxon>
        <taxon>Culicoidea</taxon>
        <taxon>Culicidae</taxon>
        <taxon>Anophelinae</taxon>
        <taxon>Anopheles</taxon>
    </lineage>
</organism>
<reference evidence="2" key="1">
    <citation type="submission" date="2018-01" db="EMBL/GenBank/DDBJ databases">
        <title>An insight into the sialome of Amazonian anophelines.</title>
        <authorList>
            <person name="Ribeiro J.M."/>
            <person name="Scarpassa V."/>
            <person name="Calvo E."/>
        </authorList>
    </citation>
    <scope>NUCLEOTIDE SEQUENCE</scope>
    <source>
        <tissue evidence="2">Salivary glands</tissue>
    </source>
</reference>
<feature type="chain" id="PRO_5014682332" evidence="1">
    <location>
        <begin position="18"/>
        <end position="91"/>
    </location>
</feature>
<feature type="signal peptide" evidence="1">
    <location>
        <begin position="1"/>
        <end position="17"/>
    </location>
</feature>
<evidence type="ECO:0000256" key="1">
    <source>
        <dbReference type="SAM" id="SignalP"/>
    </source>
</evidence>
<name>A0A2M3ZTT0_9DIPT</name>
<sequence>MLLLLLLLLLHSNRQEGMHGRADGLGTRCTAISSTRATRGHSATISYAARCRDHGQQLLLRLLLLLVTMWLGATADNREDEEGVLVNYGAL</sequence>
<accession>A0A2M3ZTT0</accession>
<evidence type="ECO:0000313" key="2">
    <source>
        <dbReference type="EMBL" id="MBW31974.1"/>
    </source>
</evidence>